<evidence type="ECO:0000256" key="1">
    <source>
        <dbReference type="SAM" id="SignalP"/>
    </source>
</evidence>
<dbReference type="AlphaFoldDB" id="R0HXI9"/>
<dbReference type="Proteomes" id="UP000029121">
    <property type="component" value="Unassembled WGS sequence"/>
</dbReference>
<reference evidence="4" key="1">
    <citation type="journal article" date="2013" name="Nat. Genet.">
        <title>The Capsella rubella genome and the genomic consequences of rapid mating system evolution.</title>
        <authorList>
            <person name="Slotte T."/>
            <person name="Hazzouri K.M."/>
            <person name="Agren J.A."/>
            <person name="Koenig D."/>
            <person name="Maumus F."/>
            <person name="Guo Y.L."/>
            <person name="Steige K."/>
            <person name="Platts A.E."/>
            <person name="Escobar J.S."/>
            <person name="Newman L.K."/>
            <person name="Wang W."/>
            <person name="Mandakova T."/>
            <person name="Vello E."/>
            <person name="Smith L.M."/>
            <person name="Henz S.R."/>
            <person name="Steffen J."/>
            <person name="Takuno S."/>
            <person name="Brandvain Y."/>
            <person name="Coop G."/>
            <person name="Andolfatto P."/>
            <person name="Hu T.T."/>
            <person name="Blanchette M."/>
            <person name="Clark R.M."/>
            <person name="Quesneville H."/>
            <person name="Nordborg M."/>
            <person name="Gaut B.S."/>
            <person name="Lysak M.A."/>
            <person name="Jenkins J."/>
            <person name="Grimwood J."/>
            <person name="Chapman J."/>
            <person name="Prochnik S."/>
            <person name="Shu S."/>
            <person name="Rokhsar D."/>
            <person name="Schmutz J."/>
            <person name="Weigel D."/>
            <person name="Wright S.I."/>
        </authorList>
    </citation>
    <scope>NUCLEOTIDE SEQUENCE [LARGE SCALE GENOMIC DNA]</scope>
    <source>
        <strain evidence="4">cv. Monte Gargano</strain>
    </source>
</reference>
<evidence type="ECO:0000313" key="4">
    <source>
        <dbReference type="Proteomes" id="UP000029121"/>
    </source>
</evidence>
<feature type="domain" description="Pectinesterase inhibitor" evidence="2">
    <location>
        <begin position="28"/>
        <end position="175"/>
    </location>
</feature>
<dbReference type="OrthoDB" id="1094634at2759"/>
<feature type="chain" id="PRO_5004352499" description="Pectinesterase inhibitor domain-containing protein" evidence="1">
    <location>
        <begin position="27"/>
        <end position="186"/>
    </location>
</feature>
<dbReference type="SMART" id="SM00856">
    <property type="entry name" value="PMEI"/>
    <property type="match status" value="1"/>
</dbReference>
<evidence type="ECO:0000313" key="3">
    <source>
        <dbReference type="EMBL" id="EOA34514.1"/>
    </source>
</evidence>
<dbReference type="GO" id="GO:0004857">
    <property type="term" value="F:enzyme inhibitor activity"/>
    <property type="evidence" value="ECO:0007669"/>
    <property type="project" value="InterPro"/>
</dbReference>
<dbReference type="PANTHER" id="PTHR31890:SF14">
    <property type="entry name" value="PLANT INVERTASE_PECTIN METHYLESTERASE INHIBITOR SUPERFAMILY PROTEIN"/>
    <property type="match status" value="1"/>
</dbReference>
<keyword evidence="1" id="KW-0732">Signal</keyword>
<gene>
    <name evidence="3" type="ORF">CARUB_v10022057mg</name>
</gene>
<protein>
    <recommendedName>
        <fullName evidence="2">Pectinesterase inhibitor domain-containing protein</fullName>
    </recommendedName>
</protein>
<sequence length="186" mass="20536">MVSSSDWFFVLLVAFLLQCLVVSASALTSTKYIDQLCQMESIKDRAFCLQTLRTYPPAVSATALFPLAEVVLLGVGVPYANLLMQSADRAAEKVPALKEQFKQCQDSYVSIVMNLKAAASELKLSPISANYDTMVCFDQTTRVYNLIGKNKDSTSKSLMEMTMHMEKLIHLAVGATEVVGGRKHKR</sequence>
<keyword evidence="4" id="KW-1185">Reference proteome</keyword>
<dbReference type="EMBL" id="KB870806">
    <property type="protein sequence ID" value="EOA34514.1"/>
    <property type="molecule type" value="Genomic_DNA"/>
</dbReference>
<proteinExistence type="predicted"/>
<organism evidence="3 4">
    <name type="scientific">Capsella rubella</name>
    <dbReference type="NCBI Taxonomy" id="81985"/>
    <lineage>
        <taxon>Eukaryota</taxon>
        <taxon>Viridiplantae</taxon>
        <taxon>Streptophyta</taxon>
        <taxon>Embryophyta</taxon>
        <taxon>Tracheophyta</taxon>
        <taxon>Spermatophyta</taxon>
        <taxon>Magnoliopsida</taxon>
        <taxon>eudicotyledons</taxon>
        <taxon>Gunneridae</taxon>
        <taxon>Pentapetalae</taxon>
        <taxon>rosids</taxon>
        <taxon>malvids</taxon>
        <taxon>Brassicales</taxon>
        <taxon>Brassicaceae</taxon>
        <taxon>Camelineae</taxon>
        <taxon>Capsella</taxon>
    </lineage>
</organism>
<dbReference type="eggNOG" id="ENOG502S7NT">
    <property type="taxonomic scope" value="Eukaryota"/>
</dbReference>
<dbReference type="PANTHER" id="PTHR31890">
    <property type="entry name" value="PLANT INVERTASE/PECTIN METHYLESTERASE INHIBITOR SUPERFAMILY PROTEIN"/>
    <property type="match status" value="1"/>
</dbReference>
<evidence type="ECO:0000259" key="2">
    <source>
        <dbReference type="SMART" id="SM00856"/>
    </source>
</evidence>
<dbReference type="KEGG" id="crb:17894891"/>
<dbReference type="STRING" id="81985.R0HXI9"/>
<dbReference type="Gene3D" id="1.20.140.40">
    <property type="entry name" value="Invertase/pectin methylesterase inhibitor family protein"/>
    <property type="match status" value="1"/>
</dbReference>
<dbReference type="SUPFAM" id="SSF101148">
    <property type="entry name" value="Plant invertase/pectin methylesterase inhibitor"/>
    <property type="match status" value="1"/>
</dbReference>
<name>R0HXI9_9BRAS</name>
<accession>R0HXI9</accession>
<feature type="signal peptide" evidence="1">
    <location>
        <begin position="1"/>
        <end position="26"/>
    </location>
</feature>
<dbReference type="InterPro" id="IPR035513">
    <property type="entry name" value="Invertase/methylesterase_inhib"/>
</dbReference>
<dbReference type="InterPro" id="IPR006501">
    <property type="entry name" value="Pectinesterase_inhib_dom"/>
</dbReference>